<evidence type="ECO:0000256" key="9">
    <source>
        <dbReference type="SAM" id="SignalP"/>
    </source>
</evidence>
<comment type="subcellular location">
    <subcellularLocation>
        <location evidence="1">Cell outer membrane</location>
    </subcellularLocation>
</comment>
<proteinExistence type="inferred from homology"/>
<evidence type="ECO:0000256" key="6">
    <source>
        <dbReference type="ARBA" id="ARBA00023136"/>
    </source>
</evidence>
<keyword evidence="11" id="KW-1185">Reference proteome</keyword>
<evidence type="ECO:0000256" key="1">
    <source>
        <dbReference type="ARBA" id="ARBA00004442"/>
    </source>
</evidence>
<keyword evidence="3" id="KW-0813">Transport</keyword>
<keyword evidence="4" id="KW-1134">Transmembrane beta strand</keyword>
<reference evidence="11" key="1">
    <citation type="journal article" date="2019" name="Int. J. Syst. Evol. Microbiol.">
        <title>The Global Catalogue of Microorganisms (GCM) 10K type strain sequencing project: providing services to taxonomists for standard genome sequencing and annotation.</title>
        <authorList>
            <consortium name="The Broad Institute Genomics Platform"/>
            <consortium name="The Broad Institute Genome Sequencing Center for Infectious Disease"/>
            <person name="Wu L."/>
            <person name="Ma J."/>
        </authorList>
    </citation>
    <scope>NUCLEOTIDE SEQUENCE [LARGE SCALE GENOMIC DNA]</scope>
    <source>
        <strain evidence="11">KCTC 23299</strain>
    </source>
</reference>
<name>A0ABW6A277_9BACT</name>
<evidence type="ECO:0000313" key="10">
    <source>
        <dbReference type="EMBL" id="MFD2918083.1"/>
    </source>
</evidence>
<evidence type="ECO:0000256" key="5">
    <source>
        <dbReference type="ARBA" id="ARBA00022692"/>
    </source>
</evidence>
<keyword evidence="5" id="KW-0812">Transmembrane</keyword>
<dbReference type="Pfam" id="PF02321">
    <property type="entry name" value="OEP"/>
    <property type="match status" value="1"/>
</dbReference>
<organism evidence="10 11">
    <name type="scientific">Terrimonas rubra</name>
    <dbReference type="NCBI Taxonomy" id="1035890"/>
    <lineage>
        <taxon>Bacteria</taxon>
        <taxon>Pseudomonadati</taxon>
        <taxon>Bacteroidota</taxon>
        <taxon>Chitinophagia</taxon>
        <taxon>Chitinophagales</taxon>
        <taxon>Chitinophagaceae</taxon>
        <taxon>Terrimonas</taxon>
    </lineage>
</organism>
<dbReference type="RefSeq" id="WP_386093565.1">
    <property type="nucleotide sequence ID" value="NZ_JBHUOZ010000001.1"/>
</dbReference>
<dbReference type="PANTHER" id="PTHR30026:SF20">
    <property type="entry name" value="OUTER MEMBRANE PROTEIN TOLC"/>
    <property type="match status" value="1"/>
</dbReference>
<keyword evidence="8" id="KW-0175">Coiled coil</keyword>
<protein>
    <submittedName>
        <fullName evidence="10">TolC family protein</fullName>
    </submittedName>
</protein>
<accession>A0ABW6A277</accession>
<keyword evidence="6" id="KW-0472">Membrane</keyword>
<dbReference type="SUPFAM" id="SSF56954">
    <property type="entry name" value="Outer membrane efflux proteins (OEP)"/>
    <property type="match status" value="1"/>
</dbReference>
<dbReference type="PANTHER" id="PTHR30026">
    <property type="entry name" value="OUTER MEMBRANE PROTEIN TOLC"/>
    <property type="match status" value="1"/>
</dbReference>
<evidence type="ECO:0000256" key="4">
    <source>
        <dbReference type="ARBA" id="ARBA00022452"/>
    </source>
</evidence>
<evidence type="ECO:0000256" key="7">
    <source>
        <dbReference type="ARBA" id="ARBA00023237"/>
    </source>
</evidence>
<dbReference type="Gene3D" id="1.20.1600.10">
    <property type="entry name" value="Outer membrane efflux proteins (OEP)"/>
    <property type="match status" value="1"/>
</dbReference>
<keyword evidence="7" id="KW-0998">Cell outer membrane</keyword>
<gene>
    <name evidence="10" type="ORF">ACFS6H_00095</name>
</gene>
<evidence type="ECO:0000256" key="8">
    <source>
        <dbReference type="SAM" id="Coils"/>
    </source>
</evidence>
<dbReference type="InterPro" id="IPR051906">
    <property type="entry name" value="TolC-like"/>
</dbReference>
<feature type="chain" id="PRO_5045851968" evidence="9">
    <location>
        <begin position="23"/>
        <end position="471"/>
    </location>
</feature>
<feature type="signal peptide" evidence="9">
    <location>
        <begin position="1"/>
        <end position="22"/>
    </location>
</feature>
<comment type="caution">
    <text evidence="10">The sequence shown here is derived from an EMBL/GenBank/DDBJ whole genome shotgun (WGS) entry which is preliminary data.</text>
</comment>
<dbReference type="InterPro" id="IPR003423">
    <property type="entry name" value="OMP_efflux"/>
</dbReference>
<evidence type="ECO:0000256" key="2">
    <source>
        <dbReference type="ARBA" id="ARBA00007613"/>
    </source>
</evidence>
<dbReference type="EMBL" id="JBHUOZ010000001">
    <property type="protein sequence ID" value="MFD2918083.1"/>
    <property type="molecule type" value="Genomic_DNA"/>
</dbReference>
<dbReference type="Proteomes" id="UP001597511">
    <property type="component" value="Unassembled WGS sequence"/>
</dbReference>
<evidence type="ECO:0000313" key="11">
    <source>
        <dbReference type="Proteomes" id="UP001597511"/>
    </source>
</evidence>
<comment type="similarity">
    <text evidence="2">Belongs to the outer membrane factor (OMF) (TC 1.B.17) family.</text>
</comment>
<feature type="coiled-coil region" evidence="8">
    <location>
        <begin position="366"/>
        <end position="393"/>
    </location>
</feature>
<keyword evidence="9" id="KW-0732">Signal</keyword>
<sequence length="471" mass="52580">MKPTSKQWWVITLLSLPLFIQAQQTAAPVVHQFTVAQAVEYARKNNVQVKNALLDVQKQAQVNREVTGMAYPQISGSVSTTYNPNVATQVIPNFISPATYQVLVQEGVKDGNGNPIQMPGSFDFIAAQFGTKWSASGGVSLNQIIFDGQVFTGLQARKTLIDFAEKNVEVTEESIKANVYKIYYQLVVSKTQLELLDSNISLLNKLLHDTKIMYDNGFAEKLDINKSTVQIANLQTEKNNVLTQVANGYLGLKVLMGMPVADSLVLVDKIDDDLIKQDILAAGIFNYNERKEYQYAELGIKLREYDIQRYKLSAVPTLSLNGMYSKSAQRNKFNFFKSGEDWFDISAITLNLNIPIFKGFATSAKIAQARIELQKSKNQAEALKLNIDSEVQTAKNNFVTAINSLDYQKQNMALAEEVYQQTKKKYEVGTGSQTEINTAQNDLKMAQTNYINAMYNATVAKVDYLKATGKL</sequence>
<evidence type="ECO:0000256" key="3">
    <source>
        <dbReference type="ARBA" id="ARBA00022448"/>
    </source>
</evidence>